<proteinExistence type="inferred from homology"/>
<keyword evidence="3" id="KW-0472">Membrane</keyword>
<feature type="transmembrane region" description="Helical" evidence="3">
    <location>
        <begin position="25"/>
        <end position="49"/>
    </location>
</feature>
<comment type="caution">
    <text evidence="5">The sequence shown here is derived from an EMBL/GenBank/DDBJ whole genome shotgun (WGS) entry which is preliminary data.</text>
</comment>
<feature type="region of interest" description="Disordered" evidence="2">
    <location>
        <begin position="350"/>
        <end position="415"/>
    </location>
</feature>
<evidence type="ECO:0000256" key="3">
    <source>
        <dbReference type="SAM" id="Phobius"/>
    </source>
</evidence>
<dbReference type="PANTHER" id="PTHR33392">
    <property type="entry name" value="POLYISOPRENYL-TEICHOIC ACID--PEPTIDOGLYCAN TEICHOIC ACID TRANSFERASE TAGU"/>
    <property type="match status" value="1"/>
</dbReference>
<dbReference type="InterPro" id="IPR050922">
    <property type="entry name" value="LytR/CpsA/Psr_CW_biosynth"/>
</dbReference>
<evidence type="ECO:0000256" key="1">
    <source>
        <dbReference type="ARBA" id="ARBA00006068"/>
    </source>
</evidence>
<gene>
    <name evidence="5" type="ORF">ACFFGH_20095</name>
</gene>
<keyword evidence="6" id="KW-1185">Reference proteome</keyword>
<dbReference type="Proteomes" id="UP001589896">
    <property type="component" value="Unassembled WGS sequence"/>
</dbReference>
<sequence length="415" mass="43274">MARQSGVHPIARHGALRRRSGWRSLLTFLTAFFAVVTLSIASVALIALWQFQSGLDIVDIGGGEDVPPPSVGAYPGGFNVFIVGSDTRVGQGGLGGEDPGSTLNDVNILLHVSADHSRAIAVSIPRDLVIPFPECTDPQTGETFPESEGQPINEALRRGGLPCAVEAVSDLTGLEIQFAGLVTFQGVVEMSNAVGGVPVCITAPINDPRSGLVLDTAGEHVLSGPDALAFLRTRHGVGDGSDLGRISSQQVFLSSLVRKLKSNETLSNPVRLYELAGVVRENMTLSSSMASLDTLVALAMALKDVELENVLFVQYPTVYRETDPWYGKLASEDAIASALFSAIAADQPFGLGSQEERPGSVPDPDAPTASPEPTEPGTATPSPTGTATPEPELPTIEGLPGQTAAERTCSVASGG</sequence>
<evidence type="ECO:0000256" key="2">
    <source>
        <dbReference type="SAM" id="MobiDB-lite"/>
    </source>
</evidence>
<keyword evidence="3" id="KW-0812">Transmembrane</keyword>
<protein>
    <submittedName>
        <fullName evidence="5">LCP family protein</fullName>
    </submittedName>
</protein>
<feature type="compositionally biased region" description="Low complexity" evidence="2">
    <location>
        <begin position="362"/>
        <end position="390"/>
    </location>
</feature>
<organism evidence="5 6">
    <name type="scientific">Lysobacter korlensis</name>
    <dbReference type="NCBI Taxonomy" id="553636"/>
    <lineage>
        <taxon>Bacteria</taxon>
        <taxon>Pseudomonadati</taxon>
        <taxon>Pseudomonadota</taxon>
        <taxon>Gammaproteobacteria</taxon>
        <taxon>Lysobacterales</taxon>
        <taxon>Lysobacteraceae</taxon>
        <taxon>Lysobacter</taxon>
    </lineage>
</organism>
<dbReference type="Gene3D" id="3.40.630.190">
    <property type="entry name" value="LCP protein"/>
    <property type="match status" value="1"/>
</dbReference>
<feature type="domain" description="Cell envelope-related transcriptional attenuator" evidence="4">
    <location>
        <begin position="104"/>
        <end position="261"/>
    </location>
</feature>
<dbReference type="EMBL" id="JBHLTG010000005">
    <property type="protein sequence ID" value="MFC0680142.1"/>
    <property type="molecule type" value="Genomic_DNA"/>
</dbReference>
<keyword evidence="3" id="KW-1133">Transmembrane helix</keyword>
<evidence type="ECO:0000313" key="6">
    <source>
        <dbReference type="Proteomes" id="UP001589896"/>
    </source>
</evidence>
<name>A0ABV6RUL7_9GAMM</name>
<dbReference type="Pfam" id="PF03816">
    <property type="entry name" value="LytR_cpsA_psr"/>
    <property type="match status" value="1"/>
</dbReference>
<reference evidence="5 6" key="1">
    <citation type="submission" date="2024-09" db="EMBL/GenBank/DDBJ databases">
        <authorList>
            <person name="Sun Q."/>
            <person name="Mori K."/>
        </authorList>
    </citation>
    <scope>NUCLEOTIDE SEQUENCE [LARGE SCALE GENOMIC DNA]</scope>
    <source>
        <strain evidence="5 6">KCTC 23076</strain>
    </source>
</reference>
<dbReference type="InterPro" id="IPR004474">
    <property type="entry name" value="LytR_CpsA_psr"/>
</dbReference>
<evidence type="ECO:0000313" key="5">
    <source>
        <dbReference type="EMBL" id="MFC0680142.1"/>
    </source>
</evidence>
<comment type="similarity">
    <text evidence="1">Belongs to the LytR/CpsA/Psr (LCP) family.</text>
</comment>
<dbReference type="PANTHER" id="PTHR33392:SF6">
    <property type="entry name" value="POLYISOPRENYL-TEICHOIC ACID--PEPTIDOGLYCAN TEICHOIC ACID TRANSFERASE TAGU"/>
    <property type="match status" value="1"/>
</dbReference>
<dbReference type="NCBIfam" id="TIGR00350">
    <property type="entry name" value="lytR_cpsA_psr"/>
    <property type="match status" value="1"/>
</dbReference>
<evidence type="ECO:0000259" key="4">
    <source>
        <dbReference type="Pfam" id="PF03816"/>
    </source>
</evidence>
<accession>A0ABV6RUL7</accession>
<dbReference type="RefSeq" id="WP_386671620.1">
    <property type="nucleotide sequence ID" value="NZ_JBHLTG010000005.1"/>
</dbReference>